<evidence type="ECO:0000259" key="2">
    <source>
        <dbReference type="PROSITE" id="PS50977"/>
    </source>
</evidence>
<dbReference type="PROSITE" id="PS50977">
    <property type="entry name" value="HTH_TETR_2"/>
    <property type="match status" value="1"/>
</dbReference>
<dbReference type="InterPro" id="IPR001647">
    <property type="entry name" value="HTH_TetR"/>
</dbReference>
<dbReference type="SUPFAM" id="SSF46689">
    <property type="entry name" value="Homeodomain-like"/>
    <property type="match status" value="1"/>
</dbReference>
<dbReference type="EMBL" id="BARS01027507">
    <property type="protein sequence ID" value="GAF99637.1"/>
    <property type="molecule type" value="Genomic_DNA"/>
</dbReference>
<feature type="domain" description="HTH tetR-type" evidence="2">
    <location>
        <begin position="94"/>
        <end position="154"/>
    </location>
</feature>
<dbReference type="Gene3D" id="1.10.357.10">
    <property type="entry name" value="Tetracycline Repressor, domain 2"/>
    <property type="match status" value="1"/>
</dbReference>
<dbReference type="PANTHER" id="PTHR43479">
    <property type="entry name" value="ACREF/ENVCD OPERON REPRESSOR-RELATED"/>
    <property type="match status" value="1"/>
</dbReference>
<protein>
    <recommendedName>
        <fullName evidence="2">HTH tetR-type domain-containing protein</fullName>
    </recommendedName>
</protein>
<feature type="non-terminal residue" evidence="3">
    <location>
        <position position="168"/>
    </location>
</feature>
<dbReference type="InterPro" id="IPR009057">
    <property type="entry name" value="Homeodomain-like_sf"/>
</dbReference>
<dbReference type="InterPro" id="IPR000551">
    <property type="entry name" value="MerR-type_HTH_dom"/>
</dbReference>
<dbReference type="PRINTS" id="PR00455">
    <property type="entry name" value="HTHTETR"/>
</dbReference>
<name>X0UGV7_9ZZZZ</name>
<gene>
    <name evidence="3" type="ORF">S01H1_43201</name>
</gene>
<dbReference type="SUPFAM" id="SSF46955">
    <property type="entry name" value="Putative DNA-binding domain"/>
    <property type="match status" value="1"/>
</dbReference>
<evidence type="ECO:0000313" key="3">
    <source>
        <dbReference type="EMBL" id="GAF99637.1"/>
    </source>
</evidence>
<dbReference type="PANTHER" id="PTHR43479:SF11">
    <property type="entry name" value="ACREF_ENVCD OPERON REPRESSOR-RELATED"/>
    <property type="match status" value="1"/>
</dbReference>
<comment type="caution">
    <text evidence="3">The sequence shown here is derived from an EMBL/GenBank/DDBJ whole genome shotgun (WGS) entry which is preliminary data.</text>
</comment>
<dbReference type="GO" id="GO:0006355">
    <property type="term" value="P:regulation of DNA-templated transcription"/>
    <property type="evidence" value="ECO:0007669"/>
    <property type="project" value="InterPro"/>
</dbReference>
<sequence>MNMKKKSFMRIAELSDRSGISSPRIKYYIGIGIVPKPIKAGKTNAYYTSHHLEQLQLIKNMHDKKNIPISDIKKMVGNSVDLHEFSEDNNSASTMVKNDIINSCIPIFRKKGYEKTTTEDIVKAANITRYYFYKHFKNKKELFIECLNTLKEDFDKASPFEKNFYTTH</sequence>
<organism evidence="3">
    <name type="scientific">marine sediment metagenome</name>
    <dbReference type="NCBI Taxonomy" id="412755"/>
    <lineage>
        <taxon>unclassified sequences</taxon>
        <taxon>metagenomes</taxon>
        <taxon>ecological metagenomes</taxon>
    </lineage>
</organism>
<dbReference type="Pfam" id="PF13411">
    <property type="entry name" value="MerR_1"/>
    <property type="match status" value="1"/>
</dbReference>
<evidence type="ECO:0000256" key="1">
    <source>
        <dbReference type="ARBA" id="ARBA00023125"/>
    </source>
</evidence>
<keyword evidence="1" id="KW-0238">DNA-binding</keyword>
<accession>X0UGV7</accession>
<dbReference type="AlphaFoldDB" id="X0UGV7"/>
<dbReference type="SMART" id="SM00422">
    <property type="entry name" value="HTH_MERR"/>
    <property type="match status" value="1"/>
</dbReference>
<proteinExistence type="predicted"/>
<dbReference type="Gene3D" id="1.10.1660.10">
    <property type="match status" value="1"/>
</dbReference>
<dbReference type="InterPro" id="IPR009061">
    <property type="entry name" value="DNA-bd_dom_put_sf"/>
</dbReference>
<reference evidence="3" key="1">
    <citation type="journal article" date="2014" name="Front. Microbiol.">
        <title>High frequency of phylogenetically diverse reductive dehalogenase-homologous genes in deep subseafloor sedimentary metagenomes.</title>
        <authorList>
            <person name="Kawai M."/>
            <person name="Futagami T."/>
            <person name="Toyoda A."/>
            <person name="Takaki Y."/>
            <person name="Nishi S."/>
            <person name="Hori S."/>
            <person name="Arai W."/>
            <person name="Tsubouchi T."/>
            <person name="Morono Y."/>
            <person name="Uchiyama I."/>
            <person name="Ito T."/>
            <person name="Fujiyama A."/>
            <person name="Inagaki F."/>
            <person name="Takami H."/>
        </authorList>
    </citation>
    <scope>NUCLEOTIDE SEQUENCE</scope>
    <source>
        <strain evidence="3">Expedition CK06-06</strain>
    </source>
</reference>
<dbReference type="Pfam" id="PF00440">
    <property type="entry name" value="TetR_N"/>
    <property type="match status" value="1"/>
</dbReference>
<dbReference type="GO" id="GO:0003677">
    <property type="term" value="F:DNA binding"/>
    <property type="evidence" value="ECO:0007669"/>
    <property type="project" value="UniProtKB-KW"/>
</dbReference>
<dbReference type="InterPro" id="IPR050624">
    <property type="entry name" value="HTH-type_Tx_Regulator"/>
</dbReference>